<dbReference type="Proteomes" id="UP000001075">
    <property type="component" value="Unassembled WGS sequence"/>
</dbReference>
<dbReference type="InParanoid" id="G3IJT4"/>
<gene>
    <name evidence="2" type="ORF">I79_024121</name>
</gene>
<evidence type="ECO:0000313" key="3">
    <source>
        <dbReference type="Proteomes" id="UP000001075"/>
    </source>
</evidence>
<sequence>MKFLIALNNKNPKSDIEENAERSERRRKPSPPLTFLTSQQTREQENAGKRNTECASFERSHVAA</sequence>
<dbReference type="AlphaFoldDB" id="G3IJT4"/>
<evidence type="ECO:0000313" key="2">
    <source>
        <dbReference type="EMBL" id="EGW05092.1"/>
    </source>
</evidence>
<evidence type="ECO:0000256" key="1">
    <source>
        <dbReference type="SAM" id="MobiDB-lite"/>
    </source>
</evidence>
<feature type="region of interest" description="Disordered" evidence="1">
    <location>
        <begin position="1"/>
        <end position="64"/>
    </location>
</feature>
<accession>G3IJT4</accession>
<organism evidence="2 3">
    <name type="scientific">Cricetulus griseus</name>
    <name type="common">Chinese hamster</name>
    <name type="synonym">Cricetulus barabensis griseus</name>
    <dbReference type="NCBI Taxonomy" id="10029"/>
    <lineage>
        <taxon>Eukaryota</taxon>
        <taxon>Metazoa</taxon>
        <taxon>Chordata</taxon>
        <taxon>Craniata</taxon>
        <taxon>Vertebrata</taxon>
        <taxon>Euteleostomi</taxon>
        <taxon>Mammalia</taxon>
        <taxon>Eutheria</taxon>
        <taxon>Euarchontoglires</taxon>
        <taxon>Glires</taxon>
        <taxon>Rodentia</taxon>
        <taxon>Myomorpha</taxon>
        <taxon>Muroidea</taxon>
        <taxon>Cricetidae</taxon>
        <taxon>Cricetinae</taxon>
        <taxon>Cricetulus</taxon>
    </lineage>
</organism>
<reference evidence="3" key="1">
    <citation type="journal article" date="2011" name="Nat. Biotechnol.">
        <title>The genomic sequence of the Chinese hamster ovary (CHO)-K1 cell line.</title>
        <authorList>
            <person name="Xu X."/>
            <person name="Nagarajan H."/>
            <person name="Lewis N.E."/>
            <person name="Pan S."/>
            <person name="Cai Z."/>
            <person name="Liu X."/>
            <person name="Chen W."/>
            <person name="Xie M."/>
            <person name="Wang W."/>
            <person name="Hammond S."/>
            <person name="Andersen M.R."/>
            <person name="Neff N."/>
            <person name="Passarelli B."/>
            <person name="Koh W."/>
            <person name="Fan H.C."/>
            <person name="Wang J."/>
            <person name="Gui Y."/>
            <person name="Lee K.H."/>
            <person name="Betenbaugh M.J."/>
            <person name="Quake S.R."/>
            <person name="Famili I."/>
            <person name="Palsson B.O."/>
            <person name="Wang J."/>
        </authorList>
    </citation>
    <scope>NUCLEOTIDE SEQUENCE [LARGE SCALE GENOMIC DNA]</scope>
    <source>
        <strain evidence="3">CHO K1 cell line</strain>
    </source>
</reference>
<proteinExistence type="predicted"/>
<name>G3IJT4_CRIGR</name>
<feature type="compositionally biased region" description="Basic and acidic residues" evidence="1">
    <location>
        <begin position="42"/>
        <end position="64"/>
    </location>
</feature>
<protein>
    <submittedName>
        <fullName evidence="2">Uncharacterized protein</fullName>
    </submittedName>
</protein>
<dbReference type="EMBL" id="JH003396">
    <property type="protein sequence ID" value="EGW05092.1"/>
    <property type="molecule type" value="Genomic_DNA"/>
</dbReference>
<feature type="compositionally biased region" description="Basic and acidic residues" evidence="1">
    <location>
        <begin position="12"/>
        <end position="24"/>
    </location>
</feature>